<keyword evidence="6 7" id="KW-0472">Membrane</keyword>
<evidence type="ECO:0000256" key="4">
    <source>
        <dbReference type="ARBA" id="ARBA00022982"/>
    </source>
</evidence>
<keyword evidence="4" id="KW-0249">Electron transport</keyword>
<dbReference type="Gene3D" id="1.20.120.1770">
    <property type="match status" value="1"/>
</dbReference>
<feature type="chain" id="PRO_5041340771" description="Cytochrome b561 domain-containing protein" evidence="8">
    <location>
        <begin position="21"/>
        <end position="266"/>
    </location>
</feature>
<keyword evidence="3 7" id="KW-0812">Transmembrane</keyword>
<dbReference type="Proteomes" id="UP001166286">
    <property type="component" value="Unassembled WGS sequence"/>
</dbReference>
<evidence type="ECO:0000256" key="5">
    <source>
        <dbReference type="ARBA" id="ARBA00022989"/>
    </source>
</evidence>
<evidence type="ECO:0000256" key="6">
    <source>
        <dbReference type="ARBA" id="ARBA00023136"/>
    </source>
</evidence>
<evidence type="ECO:0000256" key="8">
    <source>
        <dbReference type="SAM" id="SignalP"/>
    </source>
</evidence>
<evidence type="ECO:0000256" key="1">
    <source>
        <dbReference type="ARBA" id="ARBA00004370"/>
    </source>
</evidence>
<dbReference type="SMART" id="SM00665">
    <property type="entry name" value="B561"/>
    <property type="match status" value="1"/>
</dbReference>
<feature type="transmembrane region" description="Helical" evidence="7">
    <location>
        <begin position="101"/>
        <end position="123"/>
    </location>
</feature>
<gene>
    <name evidence="10" type="ORF">JMJ35_003366</name>
</gene>
<dbReference type="EMBL" id="JAFEKC020000005">
    <property type="protein sequence ID" value="KAK0514749.1"/>
    <property type="molecule type" value="Genomic_DNA"/>
</dbReference>
<comment type="subcellular location">
    <subcellularLocation>
        <location evidence="1">Membrane</location>
    </subcellularLocation>
</comment>
<feature type="transmembrane region" description="Helical" evidence="7">
    <location>
        <begin position="130"/>
        <end position="158"/>
    </location>
</feature>
<evidence type="ECO:0000313" key="10">
    <source>
        <dbReference type="EMBL" id="KAK0514749.1"/>
    </source>
</evidence>
<evidence type="ECO:0000256" key="7">
    <source>
        <dbReference type="SAM" id="Phobius"/>
    </source>
</evidence>
<dbReference type="PANTHER" id="PTHR47797">
    <property type="entry name" value="DEHYDROGENASE, PUTATIVE (AFU_ORTHOLOGUE AFUA_8G05805)-RELATED"/>
    <property type="match status" value="1"/>
</dbReference>
<evidence type="ECO:0000259" key="9">
    <source>
        <dbReference type="SMART" id="SM00665"/>
    </source>
</evidence>
<dbReference type="AlphaFoldDB" id="A0AA39R6Q9"/>
<proteinExistence type="predicted"/>
<feature type="transmembrane region" description="Helical" evidence="7">
    <location>
        <begin position="236"/>
        <end position="255"/>
    </location>
</feature>
<evidence type="ECO:0000256" key="2">
    <source>
        <dbReference type="ARBA" id="ARBA00022448"/>
    </source>
</evidence>
<protein>
    <recommendedName>
        <fullName evidence="9">Cytochrome b561 domain-containing protein</fullName>
    </recommendedName>
</protein>
<feature type="transmembrane region" description="Helical" evidence="7">
    <location>
        <begin position="201"/>
        <end position="224"/>
    </location>
</feature>
<name>A0AA39R6Q9_9LECA</name>
<dbReference type="InterPro" id="IPR006593">
    <property type="entry name" value="Cyt_b561/ferric_Rdtase_TM"/>
</dbReference>
<dbReference type="GO" id="GO:0016020">
    <property type="term" value="C:membrane"/>
    <property type="evidence" value="ECO:0007669"/>
    <property type="project" value="UniProtKB-SubCell"/>
</dbReference>
<keyword evidence="8" id="KW-0732">Signal</keyword>
<feature type="domain" description="Cytochrome b561" evidence="9">
    <location>
        <begin position="103"/>
        <end position="225"/>
    </location>
</feature>
<evidence type="ECO:0000256" key="3">
    <source>
        <dbReference type="ARBA" id="ARBA00022692"/>
    </source>
</evidence>
<keyword evidence="11" id="KW-1185">Reference proteome</keyword>
<dbReference type="PANTHER" id="PTHR47797:SF1">
    <property type="entry name" value="CYTOCHROME B561 DOMAIN-CONTAINING PROTEIN-RELATED"/>
    <property type="match status" value="1"/>
</dbReference>
<organism evidence="10 11">
    <name type="scientific">Cladonia borealis</name>
    <dbReference type="NCBI Taxonomy" id="184061"/>
    <lineage>
        <taxon>Eukaryota</taxon>
        <taxon>Fungi</taxon>
        <taxon>Dikarya</taxon>
        <taxon>Ascomycota</taxon>
        <taxon>Pezizomycotina</taxon>
        <taxon>Lecanoromycetes</taxon>
        <taxon>OSLEUM clade</taxon>
        <taxon>Lecanoromycetidae</taxon>
        <taxon>Lecanorales</taxon>
        <taxon>Lecanorineae</taxon>
        <taxon>Cladoniaceae</taxon>
        <taxon>Cladonia</taxon>
    </lineage>
</organism>
<comment type="caution">
    <text evidence="10">The sequence shown here is derived from an EMBL/GenBank/DDBJ whole genome shotgun (WGS) entry which is preliminary data.</text>
</comment>
<feature type="signal peptide" evidence="8">
    <location>
        <begin position="1"/>
        <end position="20"/>
    </location>
</feature>
<evidence type="ECO:0000313" key="11">
    <source>
        <dbReference type="Proteomes" id="UP001166286"/>
    </source>
</evidence>
<accession>A0AA39R6Q9</accession>
<reference evidence="10" key="1">
    <citation type="submission" date="2023-03" db="EMBL/GenBank/DDBJ databases">
        <title>Complete genome of Cladonia borealis.</title>
        <authorList>
            <person name="Park H."/>
        </authorList>
    </citation>
    <scope>NUCLEOTIDE SEQUENCE</scope>
    <source>
        <strain evidence="10">ANT050790</strain>
    </source>
</reference>
<keyword evidence="5 7" id="KW-1133">Transmembrane helix</keyword>
<feature type="transmembrane region" description="Helical" evidence="7">
    <location>
        <begin position="170"/>
        <end position="189"/>
    </location>
</feature>
<dbReference type="CDD" id="cd08760">
    <property type="entry name" value="Cyt_b561_FRRS1_like"/>
    <property type="match status" value="1"/>
</dbReference>
<sequence>MKFPAFGAILCLAAIGFAKTAEHCYPNENNACQGVQVLEQTGSYGRVVRAAAYYGPADTTTTPPASVSNTAMTAAAATTGASDEASDEASDGDVAIANRAIIAHGTIMAFTFVIVFPLGALLIRFASVKGLVWVHAAVQGFGYILAFTGLGLGVYIAIVPTFQLNFYHPITGIIVMSLLVFQPLIGLLHHRAYGTSSTPTTWSLVHVWLGRVTITLGIINGGLGLDFSADTTNGEIIYGVIAGLVWSVWVGLTLWRELGKRAHGNL</sequence>
<keyword evidence="2" id="KW-0813">Transport</keyword>